<dbReference type="InterPro" id="IPR051544">
    <property type="entry name" value="TPS_OM_transporter"/>
</dbReference>
<dbReference type="PANTHER" id="PTHR34597:SF1">
    <property type="entry name" value="HEME_HEMOPEXIN TRANSPORTER PROTEIN HUXB"/>
    <property type="match status" value="1"/>
</dbReference>
<evidence type="ECO:0000256" key="4">
    <source>
        <dbReference type="SAM" id="SignalP"/>
    </source>
</evidence>
<keyword evidence="1" id="KW-0472">Membrane</keyword>
<reference evidence="7 8" key="1">
    <citation type="submission" date="2019-03" db="EMBL/GenBank/DDBJ databases">
        <title>Ramlibacter sp. 18x22-1, whole genome shotgun sequence.</title>
        <authorList>
            <person name="Zhang X."/>
            <person name="Feng G."/>
            <person name="Zhu H."/>
        </authorList>
    </citation>
    <scope>NUCLEOTIDE SEQUENCE [LARGE SCALE GENOMIC DNA]</scope>
    <source>
        <strain evidence="7 8">18x22-1</strain>
    </source>
</reference>
<keyword evidence="3" id="KW-0998">Cell outer membrane</keyword>
<name>A0A4Z0CD96_9BURK</name>
<dbReference type="EMBL" id="SMLK01000001">
    <property type="protein sequence ID" value="TFZ08149.1"/>
    <property type="molecule type" value="Genomic_DNA"/>
</dbReference>
<evidence type="ECO:0000259" key="6">
    <source>
        <dbReference type="Pfam" id="PF08479"/>
    </source>
</evidence>
<dbReference type="Pfam" id="PF08479">
    <property type="entry name" value="POTRA_2"/>
    <property type="match status" value="1"/>
</dbReference>
<gene>
    <name evidence="7" type="ORF">EZ216_03005</name>
</gene>
<evidence type="ECO:0000256" key="2">
    <source>
        <dbReference type="ARBA" id="ARBA00022692"/>
    </source>
</evidence>
<evidence type="ECO:0000313" key="8">
    <source>
        <dbReference type="Proteomes" id="UP000297839"/>
    </source>
</evidence>
<dbReference type="Proteomes" id="UP000297839">
    <property type="component" value="Unassembled WGS sequence"/>
</dbReference>
<evidence type="ECO:0000256" key="3">
    <source>
        <dbReference type="ARBA" id="ARBA00023237"/>
    </source>
</evidence>
<feature type="chain" id="PRO_5021374738" evidence="4">
    <location>
        <begin position="23"/>
        <end position="568"/>
    </location>
</feature>
<keyword evidence="1" id="KW-1134">Transmembrane beta strand</keyword>
<sequence length="568" mass="60187">MNKKSWVAVAAATLCSTVPTFAQQIRPDAGTLLEQPSQLPALPAPGGAPTTVVPQAPAAAPFASSVRMTPAAFRIQGNTLFKEEELRPLVAEFVGKETDMEGLVKAANAVRRYYRDRGYLLTEAYLPEQQFAATGGTVTIQVLEARVGKVSVKVEDEGISQSLASAIVNTHLKAGDYISEKSLDKPVLLLRDLIGFEATAAVEPGANNGEADITVVVKSAGPKADGLVGVDNSGVRSAGQTRAFASANLNNPTGRGDVLSVRVQESERSASQLYRVGYSTAVGGYATKLGLNATRTEYALGKQFAALGATGEATIYGASLTQPFIRSRVNNLLGAITYEHKELTDRTTTPPSTAERKVDTVRLSALGNFVDEALGASFNSYGVHYTSGHLREDAATLALDQGATGLRTAGHFSKINLEYLRTTFVSAAGRVSLSFQGQFANKNLTSAEKIGLGGPNGVRGYPSGEAVGDSGTIVQLEYSHQLPETFGIPLRASAFYDWGRVKYNEGAIPAAFGAITNSESLSSVGIGLTAGTFGNWLVSTQLAWRLNRAPGTDPDKHPRVWLSLQKWL</sequence>
<keyword evidence="2" id="KW-0812">Transmembrane</keyword>
<keyword evidence="4" id="KW-0732">Signal</keyword>
<evidence type="ECO:0000256" key="1">
    <source>
        <dbReference type="ARBA" id="ARBA00022452"/>
    </source>
</evidence>
<dbReference type="GO" id="GO:0098046">
    <property type="term" value="C:type V protein secretion system complex"/>
    <property type="evidence" value="ECO:0007669"/>
    <property type="project" value="TreeGrafter"/>
</dbReference>
<evidence type="ECO:0000313" key="7">
    <source>
        <dbReference type="EMBL" id="TFZ08149.1"/>
    </source>
</evidence>
<dbReference type="Gene3D" id="2.40.160.50">
    <property type="entry name" value="membrane protein fhac: a member of the omp85/tpsb transporter family"/>
    <property type="match status" value="1"/>
</dbReference>
<feature type="signal peptide" evidence="4">
    <location>
        <begin position="1"/>
        <end position="22"/>
    </location>
</feature>
<comment type="caution">
    <text evidence="7">The sequence shown here is derived from an EMBL/GenBank/DDBJ whole genome shotgun (WGS) entry which is preliminary data.</text>
</comment>
<feature type="domain" description="Haemolysin activator HlyB C-terminal" evidence="5">
    <location>
        <begin position="209"/>
        <end position="505"/>
    </location>
</feature>
<dbReference type="InterPro" id="IPR005565">
    <property type="entry name" value="Hemolysn_activator_HlyB_C"/>
</dbReference>
<feature type="domain" description="Polypeptide-transport-associated ShlB-type" evidence="6">
    <location>
        <begin position="73"/>
        <end position="144"/>
    </location>
</feature>
<proteinExistence type="predicted"/>
<evidence type="ECO:0000259" key="5">
    <source>
        <dbReference type="Pfam" id="PF03865"/>
    </source>
</evidence>
<accession>A0A4Z0CD96</accession>
<dbReference type="GO" id="GO:0008320">
    <property type="term" value="F:protein transmembrane transporter activity"/>
    <property type="evidence" value="ECO:0007669"/>
    <property type="project" value="TreeGrafter"/>
</dbReference>
<dbReference type="GO" id="GO:0046819">
    <property type="term" value="P:protein secretion by the type V secretion system"/>
    <property type="evidence" value="ECO:0007669"/>
    <property type="project" value="TreeGrafter"/>
</dbReference>
<protein>
    <submittedName>
        <fullName evidence="7">ShlB/FhaC/HecB family hemolysin secretion/activation protein</fullName>
    </submittedName>
</protein>
<dbReference type="Gene3D" id="3.10.20.310">
    <property type="entry name" value="membrane protein fhac"/>
    <property type="match status" value="1"/>
</dbReference>
<keyword evidence="8" id="KW-1185">Reference proteome</keyword>
<organism evidence="7 8">
    <name type="scientific">Ramlibacter humi</name>
    <dbReference type="NCBI Taxonomy" id="2530451"/>
    <lineage>
        <taxon>Bacteria</taxon>
        <taxon>Pseudomonadati</taxon>
        <taxon>Pseudomonadota</taxon>
        <taxon>Betaproteobacteria</taxon>
        <taxon>Burkholderiales</taxon>
        <taxon>Comamonadaceae</taxon>
        <taxon>Ramlibacter</taxon>
    </lineage>
</organism>
<dbReference type="OrthoDB" id="572300at2"/>
<dbReference type="InterPro" id="IPR013686">
    <property type="entry name" value="Polypept-transport_assoc_ShlB"/>
</dbReference>
<dbReference type="RefSeq" id="WP_135248086.1">
    <property type="nucleotide sequence ID" value="NZ_SMLK01000001.1"/>
</dbReference>
<dbReference type="AlphaFoldDB" id="A0A4Z0CD96"/>
<dbReference type="PANTHER" id="PTHR34597">
    <property type="entry name" value="SLR1661 PROTEIN"/>
    <property type="match status" value="1"/>
</dbReference>
<dbReference type="Pfam" id="PF03865">
    <property type="entry name" value="ShlB"/>
    <property type="match status" value="1"/>
</dbReference>